<feature type="domain" description="Protein kinase" evidence="7">
    <location>
        <begin position="234"/>
        <end position="648"/>
    </location>
</feature>
<dbReference type="InterPro" id="IPR000719">
    <property type="entry name" value="Prot_kinase_dom"/>
</dbReference>
<keyword evidence="4" id="KW-0456">Lyase</keyword>
<dbReference type="PANTHER" id="PTHR11920">
    <property type="entry name" value="GUANYLYL CYCLASE"/>
    <property type="match status" value="1"/>
</dbReference>
<reference evidence="8 9" key="2">
    <citation type="submission" date="2018-11" db="EMBL/GenBank/DDBJ databases">
        <authorList>
            <consortium name="Pathogen Informatics"/>
        </authorList>
    </citation>
    <scope>NUCLEOTIDE SEQUENCE [LARGE SCALE GENOMIC DNA]</scope>
</reference>
<dbReference type="SMART" id="SM00220">
    <property type="entry name" value="S_TKc"/>
    <property type="match status" value="1"/>
</dbReference>
<evidence type="ECO:0000256" key="3">
    <source>
        <dbReference type="ARBA" id="ARBA00022741"/>
    </source>
</evidence>
<dbReference type="GO" id="GO:0005524">
    <property type="term" value="F:ATP binding"/>
    <property type="evidence" value="ECO:0007669"/>
    <property type="project" value="InterPro"/>
</dbReference>
<keyword evidence="6" id="KW-0812">Transmembrane</keyword>
<sequence>MNSFDDRMITPLVERLGTIGLDEKDIDLTNIYGYITLFDALKMFATAGRRVLNETKKFSSLYDGTVMWNAMRRMTIAGMVSNAGVGSGTVMLDDLAERVPYYAAFFVDKAREQVKTFANMVPKLIAKCDGLKTGTGCFEINVTEVASAFWPSVDGNLPADELACGYRGERCDYTLIIITCTTLLSFILILTGAWLLRRYCNDGREHVLFRYHLVVLHSYPEPEAALENLLNSESKALDRMPWRVFRDDMQIVDEEQMKSMLSLGSQRTKLSNTKTMALKHHAIIGVNTHATYHLFEQRRPIKFGREDLVLLTRVKQAVHDNLNPFLGMAFNERNEMLLLWKFCSRGTLQDVIYNEQFVLDEKFHGAFVKDITMGLEYLHLSNIGFHGALTTWSTLIDRNWQVKLTDYGVCDAVTRWIKHGCINEESMKDGEEKSEQPETASSQKIGALYIAPEIRMANDQNQKRRVDQNWIKQQGDGKRKRAAAKSILVIYKIPEGIVHSESRPKLGVGFPTGWLEDATTWVSRWACSLTRLLGPHVNDAAIGGYEGPSRRDLEGRQKSVERRRSADIYAFGMVMYEILFRNFPFNEKADIHDLATKAAQGEKVSRPTIQKDKQLHPDLQALLQDCWHDSPDARPSIRRVRLSTEAILKTLETTPVLSRTSFPYVETESHLTSSQARHPTHGFNFHDAKVALNFFGSMSALNLSEQLVLRAPGISSILVAPAFSNRNTSSRTTSTTTLELHLTR</sequence>
<dbReference type="GO" id="GO:0001653">
    <property type="term" value="F:peptide receptor activity"/>
    <property type="evidence" value="ECO:0007669"/>
    <property type="project" value="TreeGrafter"/>
</dbReference>
<dbReference type="InterPro" id="IPR011009">
    <property type="entry name" value="Kinase-like_dom_sf"/>
</dbReference>
<evidence type="ECO:0000313" key="10">
    <source>
        <dbReference type="WBParaSite" id="NBR_0000105701-mRNA-1"/>
    </source>
</evidence>
<dbReference type="STRING" id="27835.A0A0N4XEV5"/>
<accession>A0A0N4XEV5</accession>
<dbReference type="WBParaSite" id="NBR_0000105701-mRNA-1">
    <property type="protein sequence ID" value="NBR_0000105701-mRNA-1"/>
    <property type="gene ID" value="NBR_0000105701"/>
</dbReference>
<proteinExistence type="predicted"/>
<keyword evidence="6" id="KW-1133">Transmembrane helix</keyword>
<dbReference type="Proteomes" id="UP000271162">
    <property type="component" value="Unassembled WGS sequence"/>
</dbReference>
<dbReference type="EC" id="4.6.1.2" evidence="2"/>
<keyword evidence="5" id="KW-0141">cGMP biosynthesis</keyword>
<dbReference type="GO" id="GO:0005886">
    <property type="term" value="C:plasma membrane"/>
    <property type="evidence" value="ECO:0007669"/>
    <property type="project" value="TreeGrafter"/>
</dbReference>
<dbReference type="SUPFAM" id="SSF56112">
    <property type="entry name" value="Protein kinase-like (PK-like)"/>
    <property type="match status" value="2"/>
</dbReference>
<reference evidence="10" key="1">
    <citation type="submission" date="2017-02" db="UniProtKB">
        <authorList>
            <consortium name="WormBaseParasite"/>
        </authorList>
    </citation>
    <scope>IDENTIFICATION</scope>
</reference>
<dbReference type="PANTHER" id="PTHR11920:SF342">
    <property type="entry name" value="RECEPTOR-TYPE GUANYLATE CYCLASE GCY-29"/>
    <property type="match status" value="1"/>
</dbReference>
<dbReference type="GO" id="GO:0004016">
    <property type="term" value="F:adenylate cyclase activity"/>
    <property type="evidence" value="ECO:0007669"/>
    <property type="project" value="TreeGrafter"/>
</dbReference>
<evidence type="ECO:0000259" key="7">
    <source>
        <dbReference type="PROSITE" id="PS50011"/>
    </source>
</evidence>
<dbReference type="GO" id="GO:0007168">
    <property type="term" value="P:receptor guanylyl cyclase signaling pathway"/>
    <property type="evidence" value="ECO:0007669"/>
    <property type="project" value="TreeGrafter"/>
</dbReference>
<dbReference type="Gene3D" id="1.10.510.10">
    <property type="entry name" value="Transferase(Phosphotransferase) domain 1"/>
    <property type="match status" value="2"/>
</dbReference>
<feature type="transmembrane region" description="Helical" evidence="6">
    <location>
        <begin position="175"/>
        <end position="196"/>
    </location>
</feature>
<evidence type="ECO:0000313" key="9">
    <source>
        <dbReference type="Proteomes" id="UP000271162"/>
    </source>
</evidence>
<keyword evidence="9" id="KW-1185">Reference proteome</keyword>
<dbReference type="AlphaFoldDB" id="A0A0N4XEV5"/>
<evidence type="ECO:0000256" key="2">
    <source>
        <dbReference type="ARBA" id="ARBA00012202"/>
    </source>
</evidence>
<protein>
    <recommendedName>
        <fullName evidence="2">guanylate cyclase</fullName>
        <ecNumber evidence="2">4.6.1.2</ecNumber>
    </recommendedName>
</protein>
<dbReference type="InterPro" id="IPR050401">
    <property type="entry name" value="Cyclic_nucleotide_synthase"/>
</dbReference>
<dbReference type="GO" id="GO:0004383">
    <property type="term" value="F:guanylate cyclase activity"/>
    <property type="evidence" value="ECO:0007669"/>
    <property type="project" value="UniProtKB-EC"/>
</dbReference>
<evidence type="ECO:0000256" key="1">
    <source>
        <dbReference type="ARBA" id="ARBA00001436"/>
    </source>
</evidence>
<dbReference type="GO" id="GO:0004672">
    <property type="term" value="F:protein kinase activity"/>
    <property type="evidence" value="ECO:0007669"/>
    <property type="project" value="InterPro"/>
</dbReference>
<keyword evidence="3" id="KW-0547">Nucleotide-binding</keyword>
<dbReference type="Pfam" id="PF07714">
    <property type="entry name" value="PK_Tyr_Ser-Thr"/>
    <property type="match status" value="2"/>
</dbReference>
<dbReference type="InterPro" id="IPR001245">
    <property type="entry name" value="Ser-Thr/Tyr_kinase_cat_dom"/>
</dbReference>
<evidence type="ECO:0000256" key="4">
    <source>
        <dbReference type="ARBA" id="ARBA00023239"/>
    </source>
</evidence>
<gene>
    <name evidence="8" type="ORF">NBR_LOCUS1058</name>
</gene>
<evidence type="ECO:0000256" key="5">
    <source>
        <dbReference type="ARBA" id="ARBA00023293"/>
    </source>
</evidence>
<organism evidence="10">
    <name type="scientific">Nippostrongylus brasiliensis</name>
    <name type="common">Rat hookworm</name>
    <dbReference type="NCBI Taxonomy" id="27835"/>
    <lineage>
        <taxon>Eukaryota</taxon>
        <taxon>Metazoa</taxon>
        <taxon>Ecdysozoa</taxon>
        <taxon>Nematoda</taxon>
        <taxon>Chromadorea</taxon>
        <taxon>Rhabditida</taxon>
        <taxon>Rhabditina</taxon>
        <taxon>Rhabditomorpha</taxon>
        <taxon>Strongyloidea</taxon>
        <taxon>Heligmosomidae</taxon>
        <taxon>Nippostrongylus</taxon>
    </lineage>
</organism>
<comment type="catalytic activity">
    <reaction evidence="1">
        <text>GTP = 3',5'-cyclic GMP + diphosphate</text>
        <dbReference type="Rhea" id="RHEA:13665"/>
        <dbReference type="ChEBI" id="CHEBI:33019"/>
        <dbReference type="ChEBI" id="CHEBI:37565"/>
        <dbReference type="ChEBI" id="CHEBI:57746"/>
        <dbReference type="EC" id="4.6.1.2"/>
    </reaction>
</comment>
<dbReference type="EMBL" id="UYSL01000693">
    <property type="protein sequence ID" value="VDL64276.1"/>
    <property type="molecule type" value="Genomic_DNA"/>
</dbReference>
<evidence type="ECO:0000313" key="8">
    <source>
        <dbReference type="EMBL" id="VDL64276.1"/>
    </source>
</evidence>
<evidence type="ECO:0000256" key="6">
    <source>
        <dbReference type="SAM" id="Phobius"/>
    </source>
</evidence>
<name>A0A0N4XEV5_NIPBR</name>
<keyword evidence="6" id="KW-0472">Membrane</keyword>
<dbReference type="PROSITE" id="PS50011">
    <property type="entry name" value="PROTEIN_KINASE_DOM"/>
    <property type="match status" value="1"/>
</dbReference>